<feature type="compositionally biased region" description="Polar residues" evidence="1">
    <location>
        <begin position="83"/>
        <end position="99"/>
    </location>
</feature>
<evidence type="ECO:0000313" key="3">
    <source>
        <dbReference type="Proteomes" id="UP000077755"/>
    </source>
</evidence>
<protein>
    <submittedName>
        <fullName evidence="2">Uncharacterized protein</fullName>
    </submittedName>
</protein>
<organism evidence="2 3">
    <name type="scientific">Daucus carota subsp. sativus</name>
    <name type="common">Carrot</name>
    <dbReference type="NCBI Taxonomy" id="79200"/>
    <lineage>
        <taxon>Eukaryota</taxon>
        <taxon>Viridiplantae</taxon>
        <taxon>Streptophyta</taxon>
        <taxon>Embryophyta</taxon>
        <taxon>Tracheophyta</taxon>
        <taxon>Spermatophyta</taxon>
        <taxon>Magnoliopsida</taxon>
        <taxon>eudicotyledons</taxon>
        <taxon>Gunneridae</taxon>
        <taxon>Pentapetalae</taxon>
        <taxon>asterids</taxon>
        <taxon>campanulids</taxon>
        <taxon>Apiales</taxon>
        <taxon>Apiaceae</taxon>
        <taxon>Apioideae</taxon>
        <taxon>Scandiceae</taxon>
        <taxon>Daucinae</taxon>
        <taxon>Daucus</taxon>
        <taxon>Daucus sect. Daucus</taxon>
    </lineage>
</organism>
<reference evidence="2" key="2">
    <citation type="submission" date="2022-03" db="EMBL/GenBank/DDBJ databases">
        <title>Draft title - Genomic analysis of global carrot germplasm unveils the trajectory of domestication and the origin of high carotenoid orange carrot.</title>
        <authorList>
            <person name="Iorizzo M."/>
            <person name="Ellison S."/>
            <person name="Senalik D."/>
            <person name="Macko-Podgorni A."/>
            <person name="Grzebelus D."/>
            <person name="Bostan H."/>
            <person name="Rolling W."/>
            <person name="Curaba J."/>
            <person name="Simon P."/>
        </authorList>
    </citation>
    <scope>NUCLEOTIDE SEQUENCE</scope>
    <source>
        <tissue evidence="2">Leaf</tissue>
    </source>
</reference>
<feature type="region of interest" description="Disordered" evidence="1">
    <location>
        <begin position="1"/>
        <end position="28"/>
    </location>
</feature>
<dbReference type="EMBL" id="CP093348">
    <property type="protein sequence ID" value="WOH06660.1"/>
    <property type="molecule type" value="Genomic_DNA"/>
</dbReference>
<feature type="compositionally biased region" description="Low complexity" evidence="1">
    <location>
        <begin position="106"/>
        <end position="138"/>
    </location>
</feature>
<dbReference type="Gramene" id="KZM92309">
    <property type="protein sequence ID" value="KZM92309"/>
    <property type="gene ID" value="DCAR_020326"/>
</dbReference>
<sequence length="219" mass="24094">MNNDKKQNSSTPKLCLNNKFPSKKREPLGMLTPPLHSFVSIPFEWEEAPGKPRTTAAVNTNGKGCGLPKSKTVRCLVPPPRLTNVSTTSKVTNMPSPTTVLDEPYSIGRSFSSSGGRSFWSPEGQKGSQGRSSFSSSCRRGRSNKDSRVSGVEGSMDFSSVFENSVDKGKGTKTRRLRRRSNSFLIVSSASSKVLSSIYESIKQVPWKRIPEKIRRMSS</sequence>
<dbReference type="KEGG" id="dcr:108226823"/>
<feature type="region of interest" description="Disordered" evidence="1">
    <location>
        <begin position="78"/>
        <end position="152"/>
    </location>
</feature>
<proteinExistence type="predicted"/>
<keyword evidence="3" id="KW-1185">Reference proteome</keyword>
<evidence type="ECO:0000256" key="1">
    <source>
        <dbReference type="SAM" id="MobiDB-lite"/>
    </source>
</evidence>
<dbReference type="OrthoDB" id="1934555at2759"/>
<dbReference type="AlphaFoldDB" id="A0A161YGU9"/>
<dbReference type="PANTHER" id="PTHR34371">
    <property type="entry name" value="OS01G0551000 PROTEIN"/>
    <property type="match status" value="1"/>
</dbReference>
<dbReference type="OMA" id="GHEGSCN"/>
<dbReference type="Proteomes" id="UP000077755">
    <property type="component" value="Chromosome 6"/>
</dbReference>
<gene>
    <name evidence="2" type="ORF">DCAR_0626088</name>
</gene>
<accession>A0A161YGU9</accession>
<evidence type="ECO:0000313" key="2">
    <source>
        <dbReference type="EMBL" id="WOH06660.1"/>
    </source>
</evidence>
<reference evidence="2" key="1">
    <citation type="journal article" date="2016" name="Nat. Genet.">
        <title>A high-quality carrot genome assembly provides new insights into carotenoid accumulation and asterid genome evolution.</title>
        <authorList>
            <person name="Iorizzo M."/>
            <person name="Ellison S."/>
            <person name="Senalik D."/>
            <person name="Zeng P."/>
            <person name="Satapoomin P."/>
            <person name="Huang J."/>
            <person name="Bowman M."/>
            <person name="Iovene M."/>
            <person name="Sanseverino W."/>
            <person name="Cavagnaro P."/>
            <person name="Yildiz M."/>
            <person name="Macko-Podgorni A."/>
            <person name="Moranska E."/>
            <person name="Grzebelus E."/>
            <person name="Grzebelus D."/>
            <person name="Ashrafi H."/>
            <person name="Zheng Z."/>
            <person name="Cheng S."/>
            <person name="Spooner D."/>
            <person name="Van Deynze A."/>
            <person name="Simon P."/>
        </authorList>
    </citation>
    <scope>NUCLEOTIDE SEQUENCE</scope>
    <source>
        <tissue evidence="2">Leaf</tissue>
    </source>
</reference>
<dbReference type="PANTHER" id="PTHR34371:SF6">
    <property type="entry name" value="MEMBRANE-ASSOCIATED KINASE REGULATOR 6"/>
    <property type="match status" value="1"/>
</dbReference>
<name>A0A161YGU9_DAUCS</name>